<proteinExistence type="predicted"/>
<evidence type="ECO:0000313" key="2">
    <source>
        <dbReference type="EMBL" id="DAF50287.1"/>
    </source>
</evidence>
<dbReference type="EMBL" id="BK032595">
    <property type="protein sequence ID" value="DAF50287.1"/>
    <property type="molecule type" value="Genomic_DNA"/>
</dbReference>
<feature type="compositionally biased region" description="Basic and acidic residues" evidence="1">
    <location>
        <begin position="9"/>
        <end position="18"/>
    </location>
</feature>
<sequence>MLGKNRHHYGTDGRDSQANHHQPHMLGCNSRTCPFI</sequence>
<evidence type="ECO:0000256" key="1">
    <source>
        <dbReference type="SAM" id="MobiDB-lite"/>
    </source>
</evidence>
<feature type="region of interest" description="Disordered" evidence="1">
    <location>
        <begin position="1"/>
        <end position="36"/>
    </location>
</feature>
<name>A0A8S5SI05_9CAUD</name>
<protein>
    <submittedName>
        <fullName evidence="2">Uncharacterized protein</fullName>
    </submittedName>
</protein>
<reference evidence="2" key="1">
    <citation type="journal article" date="2021" name="Proc. Natl. Acad. Sci. U.S.A.">
        <title>A Catalog of Tens of Thousands of Viruses from Human Metagenomes Reveals Hidden Associations with Chronic Diseases.</title>
        <authorList>
            <person name="Tisza M.J."/>
            <person name="Buck C.B."/>
        </authorList>
    </citation>
    <scope>NUCLEOTIDE SEQUENCE</scope>
    <source>
        <strain evidence="2">CtBCr48</strain>
    </source>
</reference>
<accession>A0A8S5SI05</accession>
<organism evidence="2">
    <name type="scientific">Siphoviridae sp. ctBCr48</name>
    <dbReference type="NCBI Taxonomy" id="2827802"/>
    <lineage>
        <taxon>Viruses</taxon>
        <taxon>Duplodnaviria</taxon>
        <taxon>Heunggongvirae</taxon>
        <taxon>Uroviricota</taxon>
        <taxon>Caudoviricetes</taxon>
    </lineage>
</organism>